<keyword evidence="1 6" id="KW-0963">Cytoplasm</keyword>
<evidence type="ECO:0000256" key="3">
    <source>
        <dbReference type="ARBA" id="ARBA00022741"/>
    </source>
</evidence>
<dbReference type="Pfam" id="PF13167">
    <property type="entry name" value="GTP-bdg_N"/>
    <property type="match status" value="1"/>
</dbReference>
<dbReference type="InterPro" id="IPR027417">
    <property type="entry name" value="P-loop_NTPase"/>
</dbReference>
<comment type="subunit">
    <text evidence="6">Monomer. Associates with the 50S ribosomal subunit.</text>
</comment>
<proteinExistence type="inferred from homology"/>
<comment type="subcellular location">
    <subcellularLocation>
        <location evidence="6">Cytoplasm</location>
    </subcellularLocation>
    <text evidence="6">May associate with membranes.</text>
</comment>
<dbReference type="GO" id="GO:0005737">
    <property type="term" value="C:cytoplasm"/>
    <property type="evidence" value="ECO:0007669"/>
    <property type="project" value="UniProtKB-SubCell"/>
</dbReference>
<accession>A0AAE3VID9</accession>
<feature type="domain" description="Hflx-type G" evidence="9">
    <location>
        <begin position="212"/>
        <end position="378"/>
    </location>
</feature>
<protein>
    <recommendedName>
        <fullName evidence="6">GTPase HflX</fullName>
    </recommendedName>
    <alternativeName>
        <fullName evidence="6">GTP-binding protein HflX</fullName>
    </alternativeName>
</protein>
<evidence type="ECO:0000256" key="8">
    <source>
        <dbReference type="PIRSR" id="PIRSR006809-2"/>
    </source>
</evidence>
<gene>
    <name evidence="6" type="primary">hflX</name>
    <name evidence="10" type="ORF">J3R75_003214</name>
</gene>
<comment type="function">
    <text evidence="6">GTPase that associates with the 50S ribosomal subunit and may have a role during protein synthesis or ribosome biogenesis.</text>
</comment>
<feature type="binding site" evidence="7">
    <location>
        <begin position="356"/>
        <end position="358"/>
    </location>
    <ligand>
        <name>GTP</name>
        <dbReference type="ChEBI" id="CHEBI:37565"/>
    </ligand>
</feature>
<keyword evidence="4 8" id="KW-0460">Magnesium</keyword>
<dbReference type="HAMAP" id="MF_00900">
    <property type="entry name" value="GTPase_HflX"/>
    <property type="match status" value="1"/>
</dbReference>
<dbReference type="InterPro" id="IPR042108">
    <property type="entry name" value="GTPase_HflX_N_sf"/>
</dbReference>
<feature type="binding site" evidence="8">
    <location>
        <position position="225"/>
    </location>
    <ligand>
        <name>Mg(2+)</name>
        <dbReference type="ChEBI" id="CHEBI:18420"/>
    </ligand>
</feature>
<dbReference type="PROSITE" id="PS51705">
    <property type="entry name" value="G_HFLX"/>
    <property type="match status" value="1"/>
</dbReference>
<name>A0AAE3VID9_9BACT</name>
<dbReference type="EMBL" id="JAUSVL010000001">
    <property type="protein sequence ID" value="MDQ0291107.1"/>
    <property type="molecule type" value="Genomic_DNA"/>
</dbReference>
<dbReference type="Gene3D" id="3.40.50.11060">
    <property type="entry name" value="GTPase HflX, N-terminal domain"/>
    <property type="match status" value="1"/>
</dbReference>
<dbReference type="GO" id="GO:0046872">
    <property type="term" value="F:metal ion binding"/>
    <property type="evidence" value="ECO:0007669"/>
    <property type="project" value="UniProtKB-KW"/>
</dbReference>
<dbReference type="InterPro" id="IPR016496">
    <property type="entry name" value="GTPase_HflX"/>
</dbReference>
<dbReference type="PIRSF" id="PIRSF006809">
    <property type="entry name" value="GTP-binding_hflX_prd"/>
    <property type="match status" value="1"/>
</dbReference>
<feature type="binding site" evidence="7">
    <location>
        <begin position="265"/>
        <end position="268"/>
    </location>
    <ligand>
        <name>GTP</name>
        <dbReference type="ChEBI" id="CHEBI:37565"/>
    </ligand>
</feature>
<reference evidence="10" key="1">
    <citation type="submission" date="2023-07" db="EMBL/GenBank/DDBJ databases">
        <title>Genomic Encyclopedia of Type Strains, Phase IV (KMG-IV): sequencing the most valuable type-strain genomes for metagenomic binning, comparative biology and taxonomic classification.</title>
        <authorList>
            <person name="Goeker M."/>
        </authorList>
    </citation>
    <scope>NUCLEOTIDE SEQUENCE</scope>
    <source>
        <strain evidence="10">DSM 24202</strain>
    </source>
</reference>
<dbReference type="InterPro" id="IPR032305">
    <property type="entry name" value="GTP-bd_M"/>
</dbReference>
<feature type="binding site" evidence="7">
    <location>
        <begin position="218"/>
        <end position="225"/>
    </location>
    <ligand>
        <name>GTP</name>
        <dbReference type="ChEBI" id="CHEBI:37565"/>
    </ligand>
</feature>
<feature type="binding site" evidence="7">
    <location>
        <begin position="331"/>
        <end position="334"/>
    </location>
    <ligand>
        <name>GTP</name>
        <dbReference type="ChEBI" id="CHEBI:37565"/>
    </ligand>
</feature>
<dbReference type="Pfam" id="PF01926">
    <property type="entry name" value="MMR_HSR1"/>
    <property type="match status" value="1"/>
</dbReference>
<dbReference type="Proteomes" id="UP001238163">
    <property type="component" value="Unassembled WGS sequence"/>
</dbReference>
<dbReference type="AlphaFoldDB" id="A0AAE3VID9"/>
<evidence type="ECO:0000313" key="10">
    <source>
        <dbReference type="EMBL" id="MDQ0291107.1"/>
    </source>
</evidence>
<dbReference type="Pfam" id="PF16360">
    <property type="entry name" value="GTP-bdg_M"/>
    <property type="match status" value="1"/>
</dbReference>
<feature type="binding site" evidence="8">
    <location>
        <position position="245"/>
    </location>
    <ligand>
        <name>Mg(2+)</name>
        <dbReference type="ChEBI" id="CHEBI:18420"/>
    </ligand>
</feature>
<dbReference type="CDD" id="cd01878">
    <property type="entry name" value="HflX"/>
    <property type="match status" value="1"/>
</dbReference>
<comment type="cofactor">
    <cofactor evidence="8">
        <name>Mg(2+)</name>
        <dbReference type="ChEBI" id="CHEBI:18420"/>
    </cofactor>
</comment>
<evidence type="ECO:0000256" key="6">
    <source>
        <dbReference type="HAMAP-Rule" id="MF_00900"/>
    </source>
</evidence>
<dbReference type="FunFam" id="3.40.50.11060:FF:000001">
    <property type="entry name" value="GTPase HflX"/>
    <property type="match status" value="1"/>
</dbReference>
<comment type="similarity">
    <text evidence="6">Belongs to the TRAFAC class OBG-HflX-like GTPase superfamily. HflX GTPase family.</text>
</comment>
<organism evidence="10 11">
    <name type="scientific">Oligosphaera ethanolica</name>
    <dbReference type="NCBI Taxonomy" id="760260"/>
    <lineage>
        <taxon>Bacteria</taxon>
        <taxon>Pseudomonadati</taxon>
        <taxon>Lentisphaerota</taxon>
        <taxon>Oligosphaeria</taxon>
        <taxon>Oligosphaerales</taxon>
        <taxon>Oligosphaeraceae</taxon>
        <taxon>Oligosphaera</taxon>
    </lineage>
</organism>
<evidence type="ECO:0000256" key="4">
    <source>
        <dbReference type="ARBA" id="ARBA00022842"/>
    </source>
</evidence>
<dbReference type="InterPro" id="IPR025121">
    <property type="entry name" value="GTPase_HflX_N"/>
</dbReference>
<evidence type="ECO:0000256" key="5">
    <source>
        <dbReference type="ARBA" id="ARBA00023134"/>
    </source>
</evidence>
<dbReference type="InterPro" id="IPR006073">
    <property type="entry name" value="GTP-bd"/>
</dbReference>
<keyword evidence="3 6" id="KW-0547">Nucleotide-binding</keyword>
<dbReference type="GO" id="GO:0005525">
    <property type="term" value="F:GTP binding"/>
    <property type="evidence" value="ECO:0007669"/>
    <property type="project" value="UniProtKB-UniRule"/>
</dbReference>
<dbReference type="InterPro" id="IPR030394">
    <property type="entry name" value="G_HFLX_dom"/>
</dbReference>
<dbReference type="PANTHER" id="PTHR10229">
    <property type="entry name" value="GTP-BINDING PROTEIN HFLX"/>
    <property type="match status" value="1"/>
</dbReference>
<evidence type="ECO:0000313" key="11">
    <source>
        <dbReference type="Proteomes" id="UP001238163"/>
    </source>
</evidence>
<dbReference type="Gene3D" id="3.40.50.300">
    <property type="entry name" value="P-loop containing nucleotide triphosphate hydrolases"/>
    <property type="match status" value="1"/>
</dbReference>
<evidence type="ECO:0000256" key="7">
    <source>
        <dbReference type="PIRSR" id="PIRSR006809-1"/>
    </source>
</evidence>
<dbReference type="PRINTS" id="PR00326">
    <property type="entry name" value="GTP1OBG"/>
</dbReference>
<dbReference type="GO" id="GO:0043022">
    <property type="term" value="F:ribosome binding"/>
    <property type="evidence" value="ECO:0007669"/>
    <property type="project" value="TreeGrafter"/>
</dbReference>
<keyword evidence="5 6" id="KW-0342">GTP-binding</keyword>
<evidence type="ECO:0000259" key="9">
    <source>
        <dbReference type="PROSITE" id="PS51705"/>
    </source>
</evidence>
<dbReference type="SUPFAM" id="SSF52540">
    <property type="entry name" value="P-loop containing nucleoside triphosphate hydrolases"/>
    <property type="match status" value="1"/>
</dbReference>
<comment type="caution">
    <text evidence="10">The sequence shown here is derived from an EMBL/GenBank/DDBJ whole genome shotgun (WGS) entry which is preliminary data.</text>
</comment>
<dbReference type="RefSeq" id="WP_307263406.1">
    <property type="nucleotide sequence ID" value="NZ_JAUSVL010000001.1"/>
</dbReference>
<evidence type="ECO:0000256" key="2">
    <source>
        <dbReference type="ARBA" id="ARBA00022723"/>
    </source>
</evidence>
<evidence type="ECO:0000256" key="1">
    <source>
        <dbReference type="ARBA" id="ARBA00022490"/>
    </source>
</evidence>
<keyword evidence="11" id="KW-1185">Reference proteome</keyword>
<dbReference type="GO" id="GO:0003924">
    <property type="term" value="F:GTPase activity"/>
    <property type="evidence" value="ECO:0007669"/>
    <property type="project" value="UniProtKB-UniRule"/>
</dbReference>
<dbReference type="PANTHER" id="PTHR10229:SF0">
    <property type="entry name" value="GTP-BINDING PROTEIN 6-RELATED"/>
    <property type="match status" value="1"/>
</dbReference>
<dbReference type="NCBIfam" id="TIGR03156">
    <property type="entry name" value="GTP_HflX"/>
    <property type="match status" value="1"/>
</dbReference>
<sequence>MKETGATIVNEDSTKVQFAFLVGVQTAESGPERTEELLAELSELVRTLGLSITGQLTAKLRDINPRLLVGEGKAQEICDAALQSGADVIIFDDFLTPSQQRNWESLATMAVIDRQEVILDIFAAHAHTNEARLQVELAQANYSLPRLKRRWTHLHRQRGMAGGMGMRGEGEQQLEVDSRIVRTQIAKLKAQLSVVRQHRRVQRSQRLRKPVPVAAIVGYTNAGKSSLLNTLTQATVLTEDKLFATLDPTVRRLELPDGQALLMADTVGFIRKLPHMLVEAFHSTLEETAMADYLIEVLDATAASLEEHHDTTAQVLKEIGAGGKPSLLVLNKVDALPDLLSRQRLQRRFPDALLISATTGEGIDALRVAMAELCRASMTEMALLIPHSRYDQLTLVRKTCAILSESYEDAGVRLTVRVPLAALSTISAFGA</sequence>
<dbReference type="Gene3D" id="6.10.250.2860">
    <property type="match status" value="1"/>
</dbReference>
<keyword evidence="2 8" id="KW-0479">Metal-binding</keyword>
<feature type="binding site" evidence="7">
    <location>
        <begin position="243"/>
        <end position="247"/>
    </location>
    <ligand>
        <name>GTP</name>
        <dbReference type="ChEBI" id="CHEBI:37565"/>
    </ligand>
</feature>